<proteinExistence type="predicted"/>
<organism evidence="1 2">
    <name type="scientific">Mucilaginibacter segetis</name>
    <dbReference type="NCBI Taxonomy" id="2793071"/>
    <lineage>
        <taxon>Bacteria</taxon>
        <taxon>Pseudomonadati</taxon>
        <taxon>Bacteroidota</taxon>
        <taxon>Sphingobacteriia</taxon>
        <taxon>Sphingobacteriales</taxon>
        <taxon>Sphingobacteriaceae</taxon>
        <taxon>Mucilaginibacter</taxon>
    </lineage>
</organism>
<dbReference type="RefSeq" id="WP_200064303.1">
    <property type="nucleotide sequence ID" value="NZ_JAEHFW010000001.1"/>
</dbReference>
<dbReference type="Proteomes" id="UP000613193">
    <property type="component" value="Unassembled WGS sequence"/>
</dbReference>
<evidence type="ECO:0000313" key="2">
    <source>
        <dbReference type="Proteomes" id="UP000613193"/>
    </source>
</evidence>
<comment type="caution">
    <text evidence="1">The sequence shown here is derived from an EMBL/GenBank/DDBJ whole genome shotgun (WGS) entry which is preliminary data.</text>
</comment>
<dbReference type="AlphaFoldDB" id="A0A934ULZ3"/>
<sequence length="112" mass="13186">MSLFSFFKKNPLKQKILAIKEDIEVTVSKVCDEKSWVDWYGAYDIDPQYLVFWICVMSDDMKQKLKSDAELNAILKNIPSKHGYPAKVKNIDFESQETVDRESNGNWYQHFK</sequence>
<name>A0A934ULZ3_9SPHI</name>
<accession>A0A934ULZ3</accession>
<dbReference type="EMBL" id="JAEHFW010000001">
    <property type="protein sequence ID" value="MBK0378475.1"/>
    <property type="molecule type" value="Genomic_DNA"/>
</dbReference>
<evidence type="ECO:0000313" key="1">
    <source>
        <dbReference type="EMBL" id="MBK0378475.1"/>
    </source>
</evidence>
<reference evidence="1" key="1">
    <citation type="submission" date="2020-12" db="EMBL/GenBank/DDBJ databases">
        <title>Bacterial novel species Mucilaginibacter sp. SD-g isolated from soil.</title>
        <authorList>
            <person name="Jung H.-Y."/>
        </authorList>
    </citation>
    <scope>NUCLEOTIDE SEQUENCE</scope>
    <source>
        <strain evidence="1">SD-g</strain>
    </source>
</reference>
<keyword evidence="2" id="KW-1185">Reference proteome</keyword>
<protein>
    <submittedName>
        <fullName evidence="1">Uncharacterized protein</fullName>
    </submittedName>
</protein>
<gene>
    <name evidence="1" type="ORF">I5M19_04100</name>
</gene>